<organism evidence="1 2">
    <name type="scientific">Trametes cubensis</name>
    <dbReference type="NCBI Taxonomy" id="1111947"/>
    <lineage>
        <taxon>Eukaryota</taxon>
        <taxon>Fungi</taxon>
        <taxon>Dikarya</taxon>
        <taxon>Basidiomycota</taxon>
        <taxon>Agaricomycotina</taxon>
        <taxon>Agaricomycetes</taxon>
        <taxon>Polyporales</taxon>
        <taxon>Polyporaceae</taxon>
        <taxon>Trametes</taxon>
    </lineage>
</organism>
<comment type="caution">
    <text evidence="1">The sequence shown here is derived from an EMBL/GenBank/DDBJ whole genome shotgun (WGS) entry which is preliminary data.</text>
</comment>
<protein>
    <submittedName>
        <fullName evidence="1">Uncharacterized protein</fullName>
    </submittedName>
</protein>
<keyword evidence="2" id="KW-1185">Reference proteome</keyword>
<proteinExistence type="predicted"/>
<sequence>MRSSTVDSQETCTRQQTAGRRRANNPACLLCPGLNGRNGPKMVSTLIIEDTEKGQAQLAWLRQALLDFGLTLDSTQNRLSYYASSIRQLRDPHPIGSHQVLIRETEADQHLAVELPSNEAEKFERRIFELNMQFNIPGKPWRVNPYAVVVRAMENLHGPYAPDAIFFCTYAEPDKIVPMKNPIQEYEALLLQLRDLYSRTNEDLLRDCGYKPSIRPPMCLNSDLQATQQGAKNSGHVNRRNMNRLTPKQMKAAQKELRQLLITHRDLEPVCILCGSADDVRAHRIAISYENSRYDEPHYWLSWLNLIPLVLPDYREHYDEITNIVLLCPDHADAYDCGAWRWVPSEQTRSSMLNACTHYRKRDETGIDPHHLHTAPGERDKFASFGTENTTYDLLIFLPQAMPKIDLLHSDLKPTSVAVSAEVFQSTHCPRVLRAFRTLRLDPYLTYASTLRMIGAAYLPLPDDELKAVEDKCLRICTAWNRSLRIEQDTPTLCEYLVEVAQDGDDVTVIGG</sequence>
<name>A0AAD7U457_9APHY</name>
<dbReference type="AlphaFoldDB" id="A0AAD7U457"/>
<gene>
    <name evidence="1" type="ORF">ONZ51_g30</name>
</gene>
<accession>A0AAD7U457</accession>
<dbReference type="Proteomes" id="UP001215151">
    <property type="component" value="Unassembled WGS sequence"/>
</dbReference>
<reference evidence="1" key="1">
    <citation type="submission" date="2022-11" db="EMBL/GenBank/DDBJ databases">
        <title>Genome Sequence of Cubamyces cubensis.</title>
        <authorList>
            <person name="Buettner E."/>
        </authorList>
    </citation>
    <scope>NUCLEOTIDE SEQUENCE</scope>
    <source>
        <strain evidence="1">MPL-01</strain>
    </source>
</reference>
<dbReference type="EMBL" id="JAPEVG010000001">
    <property type="protein sequence ID" value="KAJ8502275.1"/>
    <property type="molecule type" value="Genomic_DNA"/>
</dbReference>
<evidence type="ECO:0000313" key="1">
    <source>
        <dbReference type="EMBL" id="KAJ8502275.1"/>
    </source>
</evidence>
<evidence type="ECO:0000313" key="2">
    <source>
        <dbReference type="Proteomes" id="UP001215151"/>
    </source>
</evidence>